<dbReference type="GO" id="GO:0016491">
    <property type="term" value="F:oxidoreductase activity"/>
    <property type="evidence" value="ECO:0007669"/>
    <property type="project" value="UniProtKB-KW"/>
</dbReference>
<gene>
    <name evidence="4" type="ORF">EYB31_06920</name>
</gene>
<comment type="caution">
    <text evidence="4">The sequence shown here is derived from an EMBL/GenBank/DDBJ whole genome shotgun (WGS) entry which is preliminary data.</text>
</comment>
<dbReference type="SUPFAM" id="SSF51735">
    <property type="entry name" value="NAD(P)-binding Rossmann-fold domains"/>
    <property type="match status" value="1"/>
</dbReference>
<dbReference type="FunFam" id="3.40.50.720:FF:000084">
    <property type="entry name" value="Short-chain dehydrogenase reductase"/>
    <property type="match status" value="1"/>
</dbReference>
<dbReference type="Pfam" id="PF13561">
    <property type="entry name" value="adh_short_C2"/>
    <property type="match status" value="1"/>
</dbReference>
<reference evidence="4 5" key="1">
    <citation type="submission" date="2019-02" db="EMBL/GenBank/DDBJ databases">
        <title>Paenibacillus sp. nov., isolated from surface-sterilized tissue of Thalictrum simplex L.</title>
        <authorList>
            <person name="Tuo L."/>
        </authorList>
    </citation>
    <scope>NUCLEOTIDE SEQUENCE [LARGE SCALE GENOMIC DNA]</scope>
    <source>
        <strain evidence="4 5">N2SHLJ1</strain>
    </source>
</reference>
<dbReference type="PANTHER" id="PTHR42879">
    <property type="entry name" value="3-OXOACYL-(ACYL-CARRIER-PROTEIN) REDUCTASE"/>
    <property type="match status" value="1"/>
</dbReference>
<dbReference type="PRINTS" id="PR00080">
    <property type="entry name" value="SDRFAMILY"/>
</dbReference>
<sequence length="252" mass="26727">MSSIQLHGKVALVSGGARGIGAAAAKLLAQQGAKVVVNFAEREDAALDVVDQIAQQGGDAVAVRADVRDEKQVQQMVAETESRFGAIDILVSNANMQFVMKPILQMNWEEFSQKLNDEMKAAFVLTQAVTPVMIKRNYGRIIYVSSSSADLPTPYLGAHGAAKAALNGFVKYIAQELGPHGVTANAVSPGLVQTDASRYTPEQVKEQIAMATPLGRVAVPDDISGVIAFLASEESRFLTGTCTHVNGGILML</sequence>
<evidence type="ECO:0000259" key="3">
    <source>
        <dbReference type="SMART" id="SM00822"/>
    </source>
</evidence>
<dbReference type="Gene3D" id="3.40.50.720">
    <property type="entry name" value="NAD(P)-binding Rossmann-like Domain"/>
    <property type="match status" value="1"/>
</dbReference>
<dbReference type="Proteomes" id="UP000293142">
    <property type="component" value="Unassembled WGS sequence"/>
</dbReference>
<keyword evidence="2" id="KW-0560">Oxidoreductase</keyword>
<comment type="similarity">
    <text evidence="1">Belongs to the short-chain dehydrogenases/reductases (SDR) family.</text>
</comment>
<dbReference type="EMBL" id="SIRE01000005">
    <property type="protein sequence ID" value="TBL80150.1"/>
    <property type="molecule type" value="Genomic_DNA"/>
</dbReference>
<feature type="domain" description="Ketoreductase" evidence="3">
    <location>
        <begin position="9"/>
        <end position="190"/>
    </location>
</feature>
<keyword evidence="5" id="KW-1185">Reference proteome</keyword>
<accession>A0A4Q9DY19</accession>
<evidence type="ECO:0000313" key="5">
    <source>
        <dbReference type="Proteomes" id="UP000293142"/>
    </source>
</evidence>
<dbReference type="InterPro" id="IPR057326">
    <property type="entry name" value="KR_dom"/>
</dbReference>
<dbReference type="InterPro" id="IPR036291">
    <property type="entry name" value="NAD(P)-bd_dom_sf"/>
</dbReference>
<dbReference type="AlphaFoldDB" id="A0A4Q9DY19"/>
<dbReference type="InterPro" id="IPR050259">
    <property type="entry name" value="SDR"/>
</dbReference>
<organism evidence="4 5">
    <name type="scientific">Paenibacillus thalictri</name>
    <dbReference type="NCBI Taxonomy" id="2527873"/>
    <lineage>
        <taxon>Bacteria</taxon>
        <taxon>Bacillati</taxon>
        <taxon>Bacillota</taxon>
        <taxon>Bacilli</taxon>
        <taxon>Bacillales</taxon>
        <taxon>Paenibacillaceae</taxon>
        <taxon>Paenibacillus</taxon>
    </lineage>
</organism>
<dbReference type="InterPro" id="IPR002347">
    <property type="entry name" value="SDR_fam"/>
</dbReference>
<dbReference type="PRINTS" id="PR00081">
    <property type="entry name" value="GDHRDH"/>
</dbReference>
<protein>
    <submittedName>
        <fullName evidence="4">SDR family oxidoreductase</fullName>
    </submittedName>
</protein>
<evidence type="ECO:0000256" key="1">
    <source>
        <dbReference type="ARBA" id="ARBA00006484"/>
    </source>
</evidence>
<evidence type="ECO:0000256" key="2">
    <source>
        <dbReference type="ARBA" id="ARBA00023002"/>
    </source>
</evidence>
<dbReference type="OrthoDB" id="9803333at2"/>
<dbReference type="SMART" id="SM00822">
    <property type="entry name" value="PKS_KR"/>
    <property type="match status" value="1"/>
</dbReference>
<dbReference type="RefSeq" id="WP_131012565.1">
    <property type="nucleotide sequence ID" value="NZ_SIRE01000005.1"/>
</dbReference>
<dbReference type="GO" id="GO:0008206">
    <property type="term" value="P:bile acid metabolic process"/>
    <property type="evidence" value="ECO:0007669"/>
    <property type="project" value="UniProtKB-ARBA"/>
</dbReference>
<dbReference type="PANTHER" id="PTHR42879:SF2">
    <property type="entry name" value="3-OXOACYL-[ACYL-CARRIER-PROTEIN] REDUCTASE FABG"/>
    <property type="match status" value="1"/>
</dbReference>
<name>A0A4Q9DY19_9BACL</name>
<evidence type="ECO:0000313" key="4">
    <source>
        <dbReference type="EMBL" id="TBL80150.1"/>
    </source>
</evidence>
<proteinExistence type="inferred from homology"/>